<sequence length="58" mass="6232">MYRTIVTSSHISVQGEFVKRLPDGREVVRVGDAEYVGMPVSPLPRKVVAFQAGATSAA</sequence>
<dbReference type="AlphaFoldDB" id="A0A849KZ47"/>
<keyword evidence="2" id="KW-1185">Reference proteome</keyword>
<comment type="caution">
    <text evidence="1">The sequence shown here is derived from an EMBL/GenBank/DDBJ whole genome shotgun (WGS) entry which is preliminary data.</text>
</comment>
<name>A0A849KZ47_9RHOB</name>
<evidence type="ECO:0000313" key="1">
    <source>
        <dbReference type="EMBL" id="NNU79232.1"/>
    </source>
</evidence>
<dbReference type="RefSeq" id="WP_171322028.1">
    <property type="nucleotide sequence ID" value="NZ_JABFBC010000001.1"/>
</dbReference>
<accession>A0A849KZ47</accession>
<gene>
    <name evidence="1" type="ORF">HMH01_02160</name>
</gene>
<dbReference type="EMBL" id="JABFBC010000001">
    <property type="protein sequence ID" value="NNU79232.1"/>
    <property type="molecule type" value="Genomic_DNA"/>
</dbReference>
<reference evidence="1 2" key="1">
    <citation type="submission" date="2020-05" db="EMBL/GenBank/DDBJ databases">
        <title>Gimesia benthica sp. nov., a novel planctomycete isolated from a deep-sea water sample of the Northwest Indian Ocean.</title>
        <authorList>
            <person name="Wang J."/>
            <person name="Ruan C."/>
            <person name="Song L."/>
            <person name="Zhu Y."/>
            <person name="Li A."/>
            <person name="Zheng X."/>
            <person name="Wang L."/>
            <person name="Lu Z."/>
            <person name="Huang Y."/>
            <person name="Du W."/>
            <person name="Zhou Y."/>
            <person name="Huang L."/>
            <person name="Dai X."/>
        </authorList>
    </citation>
    <scope>NUCLEOTIDE SEQUENCE [LARGE SCALE GENOMIC DNA]</scope>
    <source>
        <strain evidence="1 2">YYQ-30</strain>
    </source>
</reference>
<dbReference type="Proteomes" id="UP000572377">
    <property type="component" value="Unassembled WGS sequence"/>
</dbReference>
<protein>
    <submittedName>
        <fullName evidence="1">Uncharacterized protein</fullName>
    </submittedName>
</protein>
<proteinExistence type="predicted"/>
<evidence type="ECO:0000313" key="2">
    <source>
        <dbReference type="Proteomes" id="UP000572377"/>
    </source>
</evidence>
<organism evidence="1 2">
    <name type="scientific">Halovulum dunhuangense</name>
    <dbReference type="NCBI Taxonomy" id="1505036"/>
    <lineage>
        <taxon>Bacteria</taxon>
        <taxon>Pseudomonadati</taxon>
        <taxon>Pseudomonadota</taxon>
        <taxon>Alphaproteobacteria</taxon>
        <taxon>Rhodobacterales</taxon>
        <taxon>Paracoccaceae</taxon>
        <taxon>Halovulum</taxon>
    </lineage>
</organism>